<dbReference type="AlphaFoldDB" id="A0A154QIH9"/>
<sequence>MSNIIDFLENVGQNASLRYASAGDMQRMLVHSQLDQDIKEAVLAKDQERLTALVGAQNVCCLLVPAQVRCLLVPGINDEDEYYHEQRA</sequence>
<dbReference type="GeneID" id="72427164"/>
<dbReference type="RefSeq" id="WP_007509202.1">
    <property type="nucleotide sequence ID" value="NZ_LVJS01000033.1"/>
</dbReference>
<comment type="caution">
    <text evidence="1">The sequence shown here is derived from an EMBL/GenBank/DDBJ whole genome shotgun (WGS) entry which is preliminary data.</text>
</comment>
<evidence type="ECO:0000313" key="1">
    <source>
        <dbReference type="EMBL" id="KZC24113.1"/>
    </source>
</evidence>
<reference evidence="1 2" key="1">
    <citation type="journal article" date="2016" name="MBio">
        <title>Lateral Gene Transfer in a Heavy Metal-Contaminated-Groundwater Microbial Community.</title>
        <authorList>
            <person name="Hemme C.L."/>
            <person name="Green S.J."/>
            <person name="Rishishwar L."/>
            <person name="Prakash O."/>
            <person name="Pettenato A."/>
            <person name="Chakraborty R."/>
            <person name="Deutschbauer A.M."/>
            <person name="Van Nostrand J.D."/>
            <person name="Wu L."/>
            <person name="He Z."/>
            <person name="Jordan I.K."/>
            <person name="Hazen T.C."/>
            <person name="Arkin A.P."/>
            <person name="Kostka J.E."/>
            <person name="Zhou J."/>
        </authorList>
    </citation>
    <scope>NUCLEOTIDE SEQUENCE [LARGE SCALE GENOMIC DNA]</scope>
    <source>
        <strain evidence="1 2">FW104-T7</strain>
    </source>
</reference>
<organism evidence="1 2">
    <name type="scientific">Rhodanobacter thiooxydans</name>
    <dbReference type="NCBI Taxonomy" id="416169"/>
    <lineage>
        <taxon>Bacteria</taxon>
        <taxon>Pseudomonadati</taxon>
        <taxon>Pseudomonadota</taxon>
        <taxon>Gammaproteobacteria</taxon>
        <taxon>Lysobacterales</taxon>
        <taxon>Rhodanobacteraceae</taxon>
        <taxon>Rhodanobacter</taxon>
    </lineage>
</organism>
<dbReference type="Proteomes" id="UP000076131">
    <property type="component" value="Unassembled WGS sequence"/>
</dbReference>
<dbReference type="EMBL" id="LVJS01000033">
    <property type="protein sequence ID" value="KZC24113.1"/>
    <property type="molecule type" value="Genomic_DNA"/>
</dbReference>
<gene>
    <name evidence="1" type="ORF">RHOFW104T7_10355</name>
</gene>
<keyword evidence="2" id="KW-1185">Reference proteome</keyword>
<protein>
    <submittedName>
        <fullName evidence="1">Uncharacterized protein</fullName>
    </submittedName>
</protein>
<accession>A0A154QIH9</accession>
<evidence type="ECO:0000313" key="2">
    <source>
        <dbReference type="Proteomes" id="UP000076131"/>
    </source>
</evidence>
<proteinExistence type="predicted"/>
<name>A0A154QIH9_9GAMM</name>
<dbReference type="STRING" id="416169.RHOFW104T7_10355"/>